<feature type="region of interest" description="Disordered" evidence="1">
    <location>
        <begin position="93"/>
        <end position="115"/>
    </location>
</feature>
<dbReference type="AlphaFoldDB" id="J5R354"/>
<dbReference type="VEuPathDB" id="FungiDB:A1Q1_00226"/>
<gene>
    <name evidence="2" type="ORF">A1Q1_00226</name>
</gene>
<organism evidence="2 3">
    <name type="scientific">Trichosporon asahii var. asahii (strain ATCC 90039 / CBS 2479 / JCM 2466 / KCTC 7840 / NBRC 103889/ NCYC 2677 / UAMH 7654)</name>
    <name type="common">Yeast</name>
    <dbReference type="NCBI Taxonomy" id="1186058"/>
    <lineage>
        <taxon>Eukaryota</taxon>
        <taxon>Fungi</taxon>
        <taxon>Dikarya</taxon>
        <taxon>Basidiomycota</taxon>
        <taxon>Agaricomycotina</taxon>
        <taxon>Tremellomycetes</taxon>
        <taxon>Trichosporonales</taxon>
        <taxon>Trichosporonaceae</taxon>
        <taxon>Trichosporon</taxon>
    </lineage>
</organism>
<evidence type="ECO:0000256" key="1">
    <source>
        <dbReference type="SAM" id="MobiDB-lite"/>
    </source>
</evidence>
<reference evidence="2 3" key="1">
    <citation type="journal article" date="2012" name="Eukaryot. Cell">
        <title>Draft genome sequence of CBS 2479, the standard type strain of Trichosporon asahii.</title>
        <authorList>
            <person name="Yang R.Y."/>
            <person name="Li H.T."/>
            <person name="Zhu H."/>
            <person name="Zhou G.P."/>
            <person name="Wang M."/>
            <person name="Wang L."/>
        </authorList>
    </citation>
    <scope>NUCLEOTIDE SEQUENCE [LARGE SCALE GENOMIC DNA]</scope>
    <source>
        <strain evidence="3">ATCC 90039 / CBS 2479 / JCM 2466 / KCTC 7840 / NCYC 2677 / UAMH 7654</strain>
    </source>
</reference>
<dbReference type="HOGENOM" id="CLU_2110663_0_0_1"/>
<comment type="caution">
    <text evidence="2">The sequence shown here is derived from an EMBL/GenBank/DDBJ whole genome shotgun (WGS) entry which is preliminary data.</text>
</comment>
<name>J5R354_TRIAS</name>
<sequence>MNITPEPVSWFDLVVACGLDDVRAVSLHQLLQRLPTPPPHLPSVQDVSEALVPRFQSTFQRQFLPLSADATRDGEGADLEFMRRIVQDTERKAEEYVKEQGGWPSKPDTSRPQPE</sequence>
<evidence type="ECO:0000313" key="3">
    <source>
        <dbReference type="Proteomes" id="UP000002748"/>
    </source>
</evidence>
<proteinExistence type="predicted"/>
<dbReference type="GeneID" id="25983740"/>
<accession>J5R354</accession>
<dbReference type="Proteomes" id="UP000002748">
    <property type="component" value="Unassembled WGS sequence"/>
</dbReference>
<dbReference type="RefSeq" id="XP_014182029.1">
    <property type="nucleotide sequence ID" value="XM_014326554.1"/>
</dbReference>
<dbReference type="OrthoDB" id="19908at2759"/>
<protein>
    <submittedName>
        <fullName evidence="2">Uncharacterized protein</fullName>
    </submittedName>
</protein>
<evidence type="ECO:0000313" key="2">
    <source>
        <dbReference type="EMBL" id="EJT50458.1"/>
    </source>
</evidence>
<dbReference type="EMBL" id="ALBS01000104">
    <property type="protein sequence ID" value="EJT50458.1"/>
    <property type="molecule type" value="Genomic_DNA"/>
</dbReference>
<dbReference type="KEGG" id="tasa:A1Q1_00226"/>